<dbReference type="PROSITE" id="PS50862">
    <property type="entry name" value="AA_TRNA_LIGASE_II"/>
    <property type="match status" value="1"/>
</dbReference>
<gene>
    <name evidence="8" type="ORF">AAG570_002004</name>
</gene>
<evidence type="ECO:0000259" key="7">
    <source>
        <dbReference type="PROSITE" id="PS50862"/>
    </source>
</evidence>
<dbReference type="PRINTS" id="PR00982">
    <property type="entry name" value="TRNASYNTHLYS"/>
</dbReference>
<feature type="non-terminal residue" evidence="8">
    <location>
        <position position="1"/>
    </location>
</feature>
<dbReference type="InterPro" id="IPR004115">
    <property type="entry name" value="GAD-like_sf"/>
</dbReference>
<dbReference type="SUPFAM" id="SSF55681">
    <property type="entry name" value="Class II aaRS and biotin synthetases"/>
    <property type="match status" value="1"/>
</dbReference>
<dbReference type="CDD" id="cd04317">
    <property type="entry name" value="EcAspRS_like_N"/>
    <property type="match status" value="1"/>
</dbReference>
<protein>
    <recommendedName>
        <fullName evidence="1">Lysine--tRNA ligase</fullName>
    </recommendedName>
</protein>
<dbReference type="InterPro" id="IPR018149">
    <property type="entry name" value="Lys-tRNA-synth_II_C"/>
</dbReference>
<dbReference type="InterPro" id="IPR047089">
    <property type="entry name" value="Asp-tRNA-ligase_1_N"/>
</dbReference>
<keyword evidence="3" id="KW-0547">Nucleotide-binding</keyword>
<dbReference type="GO" id="GO:0004812">
    <property type="term" value="F:aminoacyl-tRNA ligase activity"/>
    <property type="evidence" value="ECO:0007669"/>
    <property type="project" value="UniProtKB-KW"/>
</dbReference>
<feature type="domain" description="Aminoacyl-transfer RNA synthetases class-II family profile" evidence="7">
    <location>
        <begin position="143"/>
        <end position="293"/>
    </location>
</feature>
<dbReference type="Pfam" id="PF00152">
    <property type="entry name" value="tRNA-synt_2"/>
    <property type="match status" value="1"/>
</dbReference>
<dbReference type="Proteomes" id="UP001558652">
    <property type="component" value="Unassembled WGS sequence"/>
</dbReference>
<dbReference type="Gene3D" id="3.30.930.10">
    <property type="entry name" value="Bira Bifunctional Protein, Domain 2"/>
    <property type="match status" value="1"/>
</dbReference>
<proteinExistence type="predicted"/>
<dbReference type="EMBL" id="JBFDAA010000011">
    <property type="protein sequence ID" value="KAL1124234.1"/>
    <property type="molecule type" value="Genomic_DNA"/>
</dbReference>
<dbReference type="InterPro" id="IPR004364">
    <property type="entry name" value="Aa-tRNA-synt_II"/>
</dbReference>
<dbReference type="GO" id="GO:0005524">
    <property type="term" value="F:ATP binding"/>
    <property type="evidence" value="ECO:0007669"/>
    <property type="project" value="UniProtKB-KW"/>
</dbReference>
<keyword evidence="9" id="KW-1185">Reference proteome</keyword>
<evidence type="ECO:0000256" key="3">
    <source>
        <dbReference type="ARBA" id="ARBA00022741"/>
    </source>
</evidence>
<evidence type="ECO:0000256" key="1">
    <source>
        <dbReference type="ARBA" id="ARBA00015745"/>
    </source>
</evidence>
<reference evidence="8 9" key="1">
    <citation type="submission" date="2024-07" db="EMBL/GenBank/DDBJ databases">
        <title>Chromosome-level genome assembly of the water stick insect Ranatra chinensis (Heteroptera: Nepidae).</title>
        <authorList>
            <person name="Liu X."/>
        </authorList>
    </citation>
    <scope>NUCLEOTIDE SEQUENCE [LARGE SCALE GENOMIC DNA]</scope>
    <source>
        <strain evidence="8">Cailab_2021Rc</strain>
        <tissue evidence="8">Muscle</tissue>
    </source>
</reference>
<keyword evidence="6" id="KW-0030">Aminoacyl-tRNA synthetase</keyword>
<dbReference type="InterPro" id="IPR012340">
    <property type="entry name" value="NA-bd_OB-fold"/>
</dbReference>
<sequence length="307" mass="35633">VNEYTQRTHTCGELRNSHVGSHVRLCGWLEFQRMNRFAVLRDAYGSTQIVIPEDRGDIMKELNETALESSVSIEGLVDLRPESQINEKMATGEIEVNVSDYKVLGKAIKKLPFTIRNYNKATESVRMRYRYLDLRYPEMQAMLRLRSQFIMRMREFLINQRSFVEVETPTLFRRTPGGAQEFVVPTHHPGEFYSLVQSPQQLKQLLMVGGTDRYFQVARCYRDEGARPDRQPEFTQLDIELSFTDSSQVMRLVEELLATSWPSSLPPLSIPFPTMTFEQAFSDYGTDQPDVRYGCKVFCFMLESFLL</sequence>
<dbReference type="PANTHER" id="PTHR22594:SF5">
    <property type="entry name" value="ASPARTATE--TRNA LIGASE, MITOCHONDRIAL"/>
    <property type="match status" value="1"/>
</dbReference>
<evidence type="ECO:0000256" key="2">
    <source>
        <dbReference type="ARBA" id="ARBA00022598"/>
    </source>
</evidence>
<name>A0ABD0YC21_9HEMI</name>
<dbReference type="Gene3D" id="2.40.50.140">
    <property type="entry name" value="Nucleic acid-binding proteins"/>
    <property type="match status" value="1"/>
</dbReference>
<accession>A0ABD0YC21</accession>
<keyword evidence="5" id="KW-0648">Protein biosynthesis</keyword>
<dbReference type="InterPro" id="IPR006195">
    <property type="entry name" value="aa-tRNA-synth_II"/>
</dbReference>
<evidence type="ECO:0000313" key="8">
    <source>
        <dbReference type="EMBL" id="KAL1124234.1"/>
    </source>
</evidence>
<dbReference type="AlphaFoldDB" id="A0ABD0YC21"/>
<dbReference type="SUPFAM" id="SSF50249">
    <property type="entry name" value="Nucleic acid-binding proteins"/>
    <property type="match status" value="1"/>
</dbReference>
<evidence type="ECO:0000256" key="4">
    <source>
        <dbReference type="ARBA" id="ARBA00022840"/>
    </source>
</evidence>
<comment type="caution">
    <text evidence="8">The sequence shown here is derived from an EMBL/GenBank/DDBJ whole genome shotgun (WGS) entry which is preliminary data.</text>
</comment>
<dbReference type="GO" id="GO:0006412">
    <property type="term" value="P:translation"/>
    <property type="evidence" value="ECO:0007669"/>
    <property type="project" value="UniProtKB-KW"/>
</dbReference>
<evidence type="ECO:0000256" key="5">
    <source>
        <dbReference type="ARBA" id="ARBA00022917"/>
    </source>
</evidence>
<keyword evidence="2" id="KW-0436">Ligase</keyword>
<keyword evidence="4" id="KW-0067">ATP-binding</keyword>
<dbReference type="InterPro" id="IPR045864">
    <property type="entry name" value="aa-tRNA-synth_II/BPL/LPL"/>
</dbReference>
<dbReference type="PANTHER" id="PTHR22594">
    <property type="entry name" value="ASPARTYL/LYSYL-TRNA SYNTHETASE"/>
    <property type="match status" value="1"/>
</dbReference>
<organism evidence="8 9">
    <name type="scientific">Ranatra chinensis</name>
    <dbReference type="NCBI Taxonomy" id="642074"/>
    <lineage>
        <taxon>Eukaryota</taxon>
        <taxon>Metazoa</taxon>
        <taxon>Ecdysozoa</taxon>
        <taxon>Arthropoda</taxon>
        <taxon>Hexapoda</taxon>
        <taxon>Insecta</taxon>
        <taxon>Pterygota</taxon>
        <taxon>Neoptera</taxon>
        <taxon>Paraneoptera</taxon>
        <taxon>Hemiptera</taxon>
        <taxon>Heteroptera</taxon>
        <taxon>Panheteroptera</taxon>
        <taxon>Nepomorpha</taxon>
        <taxon>Nepidae</taxon>
        <taxon>Ranatrinae</taxon>
        <taxon>Ranatra</taxon>
    </lineage>
</organism>
<evidence type="ECO:0000313" key="9">
    <source>
        <dbReference type="Proteomes" id="UP001558652"/>
    </source>
</evidence>
<dbReference type="Gene3D" id="3.30.1360.30">
    <property type="entry name" value="GAD-like domain"/>
    <property type="match status" value="1"/>
</dbReference>
<evidence type="ECO:0000256" key="6">
    <source>
        <dbReference type="ARBA" id="ARBA00023146"/>
    </source>
</evidence>